<gene>
    <name evidence="5" type="primary">yajQ</name>
    <name evidence="4" type="ORF">CSV91_03235</name>
    <name evidence="5" type="ORF">ERS852381_00100</name>
</gene>
<comment type="similarity">
    <text evidence="2 3">Belongs to the YajQ family.</text>
</comment>
<dbReference type="InterPro" id="IPR036183">
    <property type="entry name" value="YajQ-like_sf"/>
</dbReference>
<evidence type="ECO:0000313" key="4">
    <source>
        <dbReference type="EMBL" id="ATP53633.1"/>
    </source>
</evidence>
<dbReference type="Proteomes" id="UP000095468">
    <property type="component" value="Unassembled WGS sequence"/>
</dbReference>
<dbReference type="EMBL" id="CYYP01000001">
    <property type="protein sequence ID" value="CUN37575.1"/>
    <property type="molecule type" value="Genomic_DNA"/>
</dbReference>
<dbReference type="InterPro" id="IPR007551">
    <property type="entry name" value="YajQ/Smlt4090-like"/>
</dbReference>
<sequence>MAKDSSFDVVSEVNMQEVDNAFQQTTREISQRYDLKDSGATIELSKGDKLFTINAPADFVSKQIIDVLSSKLIKRGIDLKAVSWDAPQAASGGTVRVLGHIVEGIDQATAKKINKDIKDQKLKVKVTIEADKLRVSSASKDALQTVIQFLRDQDYGQPLQFTNYR</sequence>
<organism evidence="5 6">
    <name type="scientific">Collinsella aerofaciens</name>
    <dbReference type="NCBI Taxonomy" id="74426"/>
    <lineage>
        <taxon>Bacteria</taxon>
        <taxon>Bacillati</taxon>
        <taxon>Actinomycetota</taxon>
        <taxon>Coriobacteriia</taxon>
        <taxon>Coriobacteriales</taxon>
        <taxon>Coriobacteriaceae</taxon>
        <taxon>Collinsella</taxon>
    </lineage>
</organism>
<dbReference type="InterPro" id="IPR035571">
    <property type="entry name" value="UPF0234-like_C"/>
</dbReference>
<keyword evidence="1 3" id="KW-0547">Nucleotide-binding</keyword>
<comment type="function">
    <text evidence="3">Nucleotide-binding protein.</text>
</comment>
<reference evidence="4 7" key="2">
    <citation type="submission" date="2017-10" db="EMBL/GenBank/DDBJ databases">
        <title>Complete genome sequence of Collinsella aerofaciens isolated from the gut of a healthy adult Indian.</title>
        <authorList>
            <person name="Bag S."/>
            <person name="Ghosh T.S."/>
            <person name="Das B."/>
        </authorList>
    </citation>
    <scope>NUCLEOTIDE SEQUENCE [LARGE SCALE GENOMIC DNA]</scope>
    <source>
        <strain evidence="4">Indica</strain>
        <strain evidence="7">indica</strain>
    </source>
</reference>
<evidence type="ECO:0000313" key="7">
    <source>
        <dbReference type="Proteomes" id="UP000225608"/>
    </source>
</evidence>
<dbReference type="Proteomes" id="UP000225608">
    <property type="component" value="Chromosome"/>
</dbReference>
<dbReference type="GO" id="GO:0000166">
    <property type="term" value="F:nucleotide binding"/>
    <property type="evidence" value="ECO:0007669"/>
    <property type="project" value="UniProtKB-UniRule"/>
</dbReference>
<accession>A0A173WGQ1</accession>
<dbReference type="SUPFAM" id="SSF89963">
    <property type="entry name" value="YajQ-like"/>
    <property type="match status" value="2"/>
</dbReference>
<dbReference type="NCBIfam" id="NF003819">
    <property type="entry name" value="PRK05412.1"/>
    <property type="match status" value="1"/>
</dbReference>
<evidence type="ECO:0000256" key="2">
    <source>
        <dbReference type="ARBA" id="ARBA00093450"/>
    </source>
</evidence>
<dbReference type="EMBL" id="CP024160">
    <property type="protein sequence ID" value="ATP53633.1"/>
    <property type="molecule type" value="Genomic_DNA"/>
</dbReference>
<name>A0A173WGQ1_9ACTN</name>
<evidence type="ECO:0000313" key="6">
    <source>
        <dbReference type="Proteomes" id="UP000095468"/>
    </source>
</evidence>
<dbReference type="CDD" id="cd11740">
    <property type="entry name" value="YajQ_like"/>
    <property type="match status" value="1"/>
</dbReference>
<dbReference type="RefSeq" id="WP_022094699.1">
    <property type="nucleotide sequence ID" value="NZ_CABJDK010000004.1"/>
</dbReference>
<dbReference type="InterPro" id="IPR035570">
    <property type="entry name" value="UPF0234_N"/>
</dbReference>
<dbReference type="PANTHER" id="PTHR30476">
    <property type="entry name" value="UPF0234 PROTEIN YAJQ"/>
    <property type="match status" value="1"/>
</dbReference>
<protein>
    <recommendedName>
        <fullName evidence="3">Nucleotide-binding protein CSV91_03235</fullName>
    </recommendedName>
</protein>
<evidence type="ECO:0000256" key="3">
    <source>
        <dbReference type="HAMAP-Rule" id="MF_00632"/>
    </source>
</evidence>
<evidence type="ECO:0000313" key="5">
    <source>
        <dbReference type="EMBL" id="CUN37575.1"/>
    </source>
</evidence>
<reference evidence="5 6" key="1">
    <citation type="submission" date="2015-09" db="EMBL/GenBank/DDBJ databases">
        <authorList>
            <consortium name="Pathogen Informatics"/>
        </authorList>
    </citation>
    <scope>NUCLEOTIDE SEQUENCE [LARGE SCALE GENOMIC DNA]</scope>
    <source>
        <strain evidence="5 6">2789STDY5608823</strain>
    </source>
</reference>
<dbReference type="GO" id="GO:0005829">
    <property type="term" value="C:cytosol"/>
    <property type="evidence" value="ECO:0007669"/>
    <property type="project" value="TreeGrafter"/>
</dbReference>
<dbReference type="AlphaFoldDB" id="A0A173WGQ1"/>
<dbReference type="KEGG" id="caer:CSV91_03235"/>
<dbReference type="Pfam" id="PF04461">
    <property type="entry name" value="YajQ"/>
    <property type="match status" value="1"/>
</dbReference>
<dbReference type="Gene3D" id="3.30.70.990">
    <property type="entry name" value="YajQ-like, domain 2"/>
    <property type="match status" value="1"/>
</dbReference>
<evidence type="ECO:0000256" key="1">
    <source>
        <dbReference type="ARBA" id="ARBA00022741"/>
    </source>
</evidence>
<proteinExistence type="inferred from homology"/>
<dbReference type="Gene3D" id="3.30.70.860">
    <property type="match status" value="1"/>
</dbReference>
<dbReference type="HAMAP" id="MF_00632">
    <property type="entry name" value="UPF0234"/>
    <property type="match status" value="1"/>
</dbReference>
<dbReference type="PANTHER" id="PTHR30476:SF0">
    <property type="entry name" value="UPF0234 PROTEIN YAJQ"/>
    <property type="match status" value="1"/>
</dbReference>